<evidence type="ECO:0000256" key="6">
    <source>
        <dbReference type="ARBA" id="ARBA00023136"/>
    </source>
</evidence>
<protein>
    <submittedName>
        <fullName evidence="9">Sterol desaturase family protein</fullName>
    </submittedName>
</protein>
<sequence length="246" mass="28474">MLVFPVFAVLIIATFWGDRGLTQLRQKSFEAWVLDLLGLVVQGVLIPILQVLVVARLYEWFVPELRGIWHLPGYLAFGLNFVAVDYLYYWNHRLLHTVGLWPMHQVHHSVTAMDVLGTSRNTLWSSLLIVYLWVNGLLVYLLDDPQWYLVGMSLTSGLDLWRHSRFVVTGRWGLWCLSPWLNLPQDHHWHHGGGIDNCNFGANFKLWDQLHGTYRDGADLPQLLGVAVDLSLVQQLLMPFRFNFKD</sequence>
<dbReference type="PANTHER" id="PTHR21624:SF1">
    <property type="entry name" value="ALKYLGLYCEROL MONOOXYGENASE"/>
    <property type="match status" value="1"/>
</dbReference>
<feature type="domain" description="Fatty acid hydroxylase" evidence="8">
    <location>
        <begin position="79"/>
        <end position="213"/>
    </location>
</feature>
<dbReference type="GO" id="GO:0008610">
    <property type="term" value="P:lipid biosynthetic process"/>
    <property type="evidence" value="ECO:0007669"/>
    <property type="project" value="InterPro"/>
</dbReference>
<dbReference type="GO" id="GO:0016020">
    <property type="term" value="C:membrane"/>
    <property type="evidence" value="ECO:0007669"/>
    <property type="project" value="GOC"/>
</dbReference>
<dbReference type="GO" id="GO:0006643">
    <property type="term" value="P:membrane lipid metabolic process"/>
    <property type="evidence" value="ECO:0007669"/>
    <property type="project" value="TreeGrafter"/>
</dbReference>
<evidence type="ECO:0000256" key="3">
    <source>
        <dbReference type="ARBA" id="ARBA00022989"/>
    </source>
</evidence>
<dbReference type="InterPro" id="IPR006694">
    <property type="entry name" value="Fatty_acid_hydroxylase"/>
</dbReference>
<dbReference type="GO" id="GO:0012505">
    <property type="term" value="C:endomembrane system"/>
    <property type="evidence" value="ECO:0007669"/>
    <property type="project" value="UniProtKB-SubCell"/>
</dbReference>
<comment type="subcellular location">
    <subcellularLocation>
        <location evidence="1">Endomembrane system</location>
        <topology evidence="1">Multi-pass membrane protein</topology>
    </subcellularLocation>
</comment>
<feature type="transmembrane region" description="Helical" evidence="7">
    <location>
        <begin position="33"/>
        <end position="55"/>
    </location>
</feature>
<dbReference type="EMBL" id="JADEXQ010000020">
    <property type="protein sequence ID" value="MBE9029688.1"/>
    <property type="molecule type" value="Genomic_DNA"/>
</dbReference>
<dbReference type="InterPro" id="IPR051689">
    <property type="entry name" value="Sterol_desaturase/TMEM195"/>
</dbReference>
<evidence type="ECO:0000256" key="4">
    <source>
        <dbReference type="ARBA" id="ARBA00023002"/>
    </source>
</evidence>
<evidence type="ECO:0000313" key="9">
    <source>
        <dbReference type="EMBL" id="MBE9029688.1"/>
    </source>
</evidence>
<evidence type="ECO:0000313" key="10">
    <source>
        <dbReference type="Proteomes" id="UP000625316"/>
    </source>
</evidence>
<dbReference type="Proteomes" id="UP000625316">
    <property type="component" value="Unassembled WGS sequence"/>
</dbReference>
<evidence type="ECO:0000256" key="7">
    <source>
        <dbReference type="SAM" id="Phobius"/>
    </source>
</evidence>
<gene>
    <name evidence="9" type="ORF">IQ266_08090</name>
</gene>
<dbReference type="GO" id="GO:0050479">
    <property type="term" value="F:glyceryl-ether monooxygenase activity"/>
    <property type="evidence" value="ECO:0007669"/>
    <property type="project" value="TreeGrafter"/>
</dbReference>
<evidence type="ECO:0000256" key="5">
    <source>
        <dbReference type="ARBA" id="ARBA00023098"/>
    </source>
</evidence>
<evidence type="ECO:0000256" key="1">
    <source>
        <dbReference type="ARBA" id="ARBA00004127"/>
    </source>
</evidence>
<name>A0A928Z3W0_9CYAN</name>
<evidence type="ECO:0000259" key="8">
    <source>
        <dbReference type="Pfam" id="PF04116"/>
    </source>
</evidence>
<dbReference type="AlphaFoldDB" id="A0A928Z3W0"/>
<feature type="transmembrane region" description="Helical" evidence="7">
    <location>
        <begin position="67"/>
        <end position="89"/>
    </location>
</feature>
<keyword evidence="10" id="KW-1185">Reference proteome</keyword>
<accession>A0A928Z3W0</accession>
<dbReference type="GO" id="GO:0005506">
    <property type="term" value="F:iron ion binding"/>
    <property type="evidence" value="ECO:0007669"/>
    <property type="project" value="InterPro"/>
</dbReference>
<keyword evidence="3 7" id="KW-1133">Transmembrane helix</keyword>
<keyword evidence="6 7" id="KW-0472">Membrane</keyword>
<comment type="caution">
    <text evidence="9">The sequence shown here is derived from an EMBL/GenBank/DDBJ whole genome shotgun (WGS) entry which is preliminary data.</text>
</comment>
<proteinExistence type="predicted"/>
<dbReference type="PANTHER" id="PTHR21624">
    <property type="entry name" value="STEROL DESATURASE-RELATED PROTEIN"/>
    <property type="match status" value="1"/>
</dbReference>
<keyword evidence="4" id="KW-0560">Oxidoreductase</keyword>
<evidence type="ECO:0000256" key="2">
    <source>
        <dbReference type="ARBA" id="ARBA00022692"/>
    </source>
</evidence>
<keyword evidence="5" id="KW-0443">Lipid metabolism</keyword>
<reference evidence="9" key="1">
    <citation type="submission" date="2020-10" db="EMBL/GenBank/DDBJ databases">
        <authorList>
            <person name="Castelo-Branco R."/>
            <person name="Eusebio N."/>
            <person name="Adriana R."/>
            <person name="Vieira A."/>
            <person name="Brugerolle De Fraissinette N."/>
            <person name="Rezende De Castro R."/>
            <person name="Schneider M.P."/>
            <person name="Vasconcelos V."/>
            <person name="Leao P.N."/>
        </authorList>
    </citation>
    <scope>NUCLEOTIDE SEQUENCE</scope>
    <source>
        <strain evidence="9">LEGE 11480</strain>
    </source>
</reference>
<feature type="transmembrane region" description="Helical" evidence="7">
    <location>
        <begin position="123"/>
        <end position="142"/>
    </location>
</feature>
<organism evidence="9 10">
    <name type="scientific">Romeriopsis navalis LEGE 11480</name>
    <dbReference type="NCBI Taxonomy" id="2777977"/>
    <lineage>
        <taxon>Bacteria</taxon>
        <taxon>Bacillati</taxon>
        <taxon>Cyanobacteriota</taxon>
        <taxon>Cyanophyceae</taxon>
        <taxon>Leptolyngbyales</taxon>
        <taxon>Leptolyngbyaceae</taxon>
        <taxon>Romeriopsis</taxon>
        <taxon>Romeriopsis navalis</taxon>
    </lineage>
</organism>
<keyword evidence="2 7" id="KW-0812">Transmembrane</keyword>
<dbReference type="Pfam" id="PF04116">
    <property type="entry name" value="FA_hydroxylase"/>
    <property type="match status" value="1"/>
</dbReference>